<sequence>MSSPIMYLFLLLVALAATRGVFSKPASDVEKYCGFLDCKTISTKKDETFQAKGTTFGYCKCIEKTTKYYGCNFGTEYNLEKQDCVKPKKN</sequence>
<dbReference type="AlphaFoldDB" id="T1D5N0"/>
<dbReference type="EMBL" id="GALA01000433">
    <property type="protein sequence ID" value="JAA94419.1"/>
    <property type="molecule type" value="mRNA"/>
</dbReference>
<name>T1D5N0_9DIPT</name>
<keyword evidence="1" id="KW-0732">Signal</keyword>
<organism evidence="2">
    <name type="scientific">Psorophora albipes</name>
    <dbReference type="NCBI Taxonomy" id="869069"/>
    <lineage>
        <taxon>Eukaryota</taxon>
        <taxon>Metazoa</taxon>
        <taxon>Ecdysozoa</taxon>
        <taxon>Arthropoda</taxon>
        <taxon>Hexapoda</taxon>
        <taxon>Insecta</taxon>
        <taxon>Pterygota</taxon>
        <taxon>Neoptera</taxon>
        <taxon>Endopterygota</taxon>
        <taxon>Diptera</taxon>
        <taxon>Nematocera</taxon>
        <taxon>Culicoidea</taxon>
        <taxon>Culicidae</taxon>
        <taxon>Culicinae</taxon>
        <taxon>Aedini</taxon>
        <taxon>Psorophora</taxon>
    </lineage>
</organism>
<protein>
    <submittedName>
        <fullName evidence="2">Putative 7.8-9.7 kDa secreted peptide</fullName>
    </submittedName>
</protein>
<feature type="chain" id="PRO_5004574548" evidence="1">
    <location>
        <begin position="24"/>
        <end position="90"/>
    </location>
</feature>
<evidence type="ECO:0000313" key="2">
    <source>
        <dbReference type="EMBL" id="JAA94419.1"/>
    </source>
</evidence>
<evidence type="ECO:0000256" key="1">
    <source>
        <dbReference type="SAM" id="SignalP"/>
    </source>
</evidence>
<reference evidence="2" key="1">
    <citation type="journal article" date="2013" name="BMC Genomics">
        <title>A deep insight into the sialotranscriptome of the mosquito, Psorophora albipes.</title>
        <authorList>
            <person name="Chagas A.C."/>
            <person name="Calvo E."/>
            <person name="Rios-Velasquez C.M."/>
            <person name="Pessoa F.A."/>
            <person name="Medeiros J.F."/>
            <person name="Ribeiro J.M."/>
        </authorList>
    </citation>
    <scope>NUCLEOTIDE SEQUENCE</scope>
</reference>
<accession>T1D5N0</accession>
<proteinExistence type="evidence at transcript level"/>
<feature type="signal peptide" evidence="1">
    <location>
        <begin position="1"/>
        <end position="23"/>
    </location>
</feature>